<accession>A0A926Q5N3</accession>
<dbReference type="PANTHER" id="PTHR34406">
    <property type="entry name" value="PROTEIN YCEI"/>
    <property type="match status" value="1"/>
</dbReference>
<dbReference type="Pfam" id="PF04264">
    <property type="entry name" value="YceI"/>
    <property type="match status" value="1"/>
</dbReference>
<dbReference type="EMBL" id="JACVDC010000106">
    <property type="protein sequence ID" value="MBC9798341.1"/>
    <property type="molecule type" value="Genomic_DNA"/>
</dbReference>
<dbReference type="AlphaFoldDB" id="A0A926Q5N3"/>
<dbReference type="SUPFAM" id="SSF101874">
    <property type="entry name" value="YceI-like"/>
    <property type="match status" value="1"/>
</dbReference>
<organism evidence="3 4">
    <name type="scientific">Sinomicrobium weinanense</name>
    <dbReference type="NCBI Taxonomy" id="2842200"/>
    <lineage>
        <taxon>Bacteria</taxon>
        <taxon>Pseudomonadati</taxon>
        <taxon>Bacteroidota</taxon>
        <taxon>Flavobacteriia</taxon>
        <taxon>Flavobacteriales</taxon>
        <taxon>Flavobacteriaceae</taxon>
        <taxon>Sinomicrobium</taxon>
    </lineage>
</organism>
<comment type="caution">
    <text evidence="3">The sequence shown here is derived from an EMBL/GenBank/DDBJ whole genome shotgun (WGS) entry which is preliminary data.</text>
</comment>
<reference evidence="3 4" key="1">
    <citation type="submission" date="2020-09" db="EMBL/GenBank/DDBJ databases">
        <title>Sinomicrobium weinanense sp. nov., a halophilic bacteria isolated from saline-alkali soil.</title>
        <authorList>
            <person name="Wu P."/>
            <person name="Ren H."/>
            <person name="Mei Y."/>
            <person name="Liang Y."/>
            <person name="Chen Z."/>
        </authorList>
    </citation>
    <scope>NUCLEOTIDE SEQUENCE [LARGE SCALE GENOMIC DNA]</scope>
    <source>
        <strain evidence="3 4">FJxs</strain>
    </source>
</reference>
<keyword evidence="4" id="KW-1185">Reference proteome</keyword>
<keyword evidence="1" id="KW-0732">Signal</keyword>
<name>A0A926Q5N3_9FLAO</name>
<dbReference type="InterPro" id="IPR036761">
    <property type="entry name" value="TTHA0802/YceI-like_sf"/>
</dbReference>
<proteinExistence type="predicted"/>
<protein>
    <submittedName>
        <fullName evidence="3">YceI family protein</fullName>
    </submittedName>
</protein>
<evidence type="ECO:0000256" key="1">
    <source>
        <dbReference type="SAM" id="SignalP"/>
    </source>
</evidence>
<evidence type="ECO:0000259" key="2">
    <source>
        <dbReference type="SMART" id="SM00867"/>
    </source>
</evidence>
<feature type="chain" id="PRO_5037618195" evidence="1">
    <location>
        <begin position="28"/>
        <end position="195"/>
    </location>
</feature>
<evidence type="ECO:0000313" key="3">
    <source>
        <dbReference type="EMBL" id="MBC9798341.1"/>
    </source>
</evidence>
<dbReference type="Proteomes" id="UP000653730">
    <property type="component" value="Unassembled WGS sequence"/>
</dbReference>
<sequence>MNTIKLSGMKTIVAMLSMVLFFQVATAQESKVIPSESKVVVLGTSNIHDWELMAESFRGNASFTTENNRLKSADNFSFTVTVEGLKSGKGGMDKNTYKTLKSREYGEITFQSAGAAEIGEITAGKYRVEVQGELTIAGVRKKVPLTFTAVPGDGIRLSGKTVIRMTDYNIEPPTALLGTIKTGETVTVDLNITYK</sequence>
<dbReference type="PANTHER" id="PTHR34406:SF1">
    <property type="entry name" value="PROTEIN YCEI"/>
    <property type="match status" value="1"/>
</dbReference>
<dbReference type="SMART" id="SM00867">
    <property type="entry name" value="YceI"/>
    <property type="match status" value="1"/>
</dbReference>
<gene>
    <name evidence="3" type="ORF">IBL28_20405</name>
</gene>
<dbReference type="RefSeq" id="WP_187967463.1">
    <property type="nucleotide sequence ID" value="NZ_JACVDC010000106.1"/>
</dbReference>
<feature type="domain" description="Lipid/polyisoprenoid-binding YceI-like" evidence="2">
    <location>
        <begin position="29"/>
        <end position="195"/>
    </location>
</feature>
<dbReference type="Gene3D" id="2.40.128.110">
    <property type="entry name" value="Lipid/polyisoprenoid-binding, YceI-like"/>
    <property type="match status" value="1"/>
</dbReference>
<feature type="signal peptide" evidence="1">
    <location>
        <begin position="1"/>
        <end position="27"/>
    </location>
</feature>
<dbReference type="InterPro" id="IPR007372">
    <property type="entry name" value="Lipid/polyisoprenoid-bd_YceI"/>
</dbReference>
<evidence type="ECO:0000313" key="4">
    <source>
        <dbReference type="Proteomes" id="UP000653730"/>
    </source>
</evidence>